<accession>A0A699V0N0</accession>
<proteinExistence type="predicted"/>
<sequence>MMSPDGSIVASLENVNGFLAVYTPSDDLIRTDFKKKGVVPETGKMIGGQVLSSFCVNHFECELLEEDNPTEQSRLGIFLSKEIFEGRMIRIHNAFIHDEIRPEFSKAYTTANISFSV</sequence>
<dbReference type="AlphaFoldDB" id="A0A699V0N0"/>
<name>A0A699V0N0_TANCI</name>
<reference evidence="1" key="1">
    <citation type="journal article" date="2019" name="Sci. Rep.">
        <title>Draft genome of Tanacetum cinerariifolium, the natural source of mosquito coil.</title>
        <authorList>
            <person name="Yamashiro T."/>
            <person name="Shiraishi A."/>
            <person name="Satake H."/>
            <person name="Nakayama K."/>
        </authorList>
    </citation>
    <scope>NUCLEOTIDE SEQUENCE</scope>
</reference>
<gene>
    <name evidence="1" type="ORF">Tci_900721</name>
</gene>
<dbReference type="EMBL" id="BKCJ011388285">
    <property type="protein sequence ID" value="GFD28752.1"/>
    <property type="molecule type" value="Genomic_DNA"/>
</dbReference>
<feature type="non-terminal residue" evidence="1">
    <location>
        <position position="117"/>
    </location>
</feature>
<organism evidence="1">
    <name type="scientific">Tanacetum cinerariifolium</name>
    <name type="common">Dalmatian daisy</name>
    <name type="synonym">Chrysanthemum cinerariifolium</name>
    <dbReference type="NCBI Taxonomy" id="118510"/>
    <lineage>
        <taxon>Eukaryota</taxon>
        <taxon>Viridiplantae</taxon>
        <taxon>Streptophyta</taxon>
        <taxon>Embryophyta</taxon>
        <taxon>Tracheophyta</taxon>
        <taxon>Spermatophyta</taxon>
        <taxon>Magnoliopsida</taxon>
        <taxon>eudicotyledons</taxon>
        <taxon>Gunneridae</taxon>
        <taxon>Pentapetalae</taxon>
        <taxon>asterids</taxon>
        <taxon>campanulids</taxon>
        <taxon>Asterales</taxon>
        <taxon>Asteraceae</taxon>
        <taxon>Asteroideae</taxon>
        <taxon>Anthemideae</taxon>
        <taxon>Anthemidinae</taxon>
        <taxon>Tanacetum</taxon>
    </lineage>
</organism>
<protein>
    <submittedName>
        <fullName evidence="1">Uncharacterized protein</fullName>
    </submittedName>
</protein>
<comment type="caution">
    <text evidence="1">The sequence shown here is derived from an EMBL/GenBank/DDBJ whole genome shotgun (WGS) entry which is preliminary data.</text>
</comment>
<evidence type="ECO:0000313" key="1">
    <source>
        <dbReference type="EMBL" id="GFD28752.1"/>
    </source>
</evidence>